<sequence length="100" mass="10917">MHDATGVGDGRARTEQTSSILIRIPRLLQVGQQCPPVLYAPRQCPLEIDGAVAMYHLHHDTLKQATRIPMRCTSSVNTSTGPGLTTICVHVVPDTKYPLL</sequence>
<gene>
    <name evidence="1" type="ORF">PR048_012823</name>
</gene>
<dbReference type="Proteomes" id="UP001159363">
    <property type="component" value="Chromosome X"/>
</dbReference>
<evidence type="ECO:0000313" key="1">
    <source>
        <dbReference type="EMBL" id="KAJ8886611.1"/>
    </source>
</evidence>
<keyword evidence="2" id="KW-1185">Reference proteome</keyword>
<proteinExistence type="predicted"/>
<dbReference type="EMBL" id="JARBHB010000004">
    <property type="protein sequence ID" value="KAJ8886611.1"/>
    <property type="molecule type" value="Genomic_DNA"/>
</dbReference>
<protein>
    <submittedName>
        <fullName evidence="1">Uncharacterized protein</fullName>
    </submittedName>
</protein>
<organism evidence="1 2">
    <name type="scientific">Dryococelus australis</name>
    <dbReference type="NCBI Taxonomy" id="614101"/>
    <lineage>
        <taxon>Eukaryota</taxon>
        <taxon>Metazoa</taxon>
        <taxon>Ecdysozoa</taxon>
        <taxon>Arthropoda</taxon>
        <taxon>Hexapoda</taxon>
        <taxon>Insecta</taxon>
        <taxon>Pterygota</taxon>
        <taxon>Neoptera</taxon>
        <taxon>Polyneoptera</taxon>
        <taxon>Phasmatodea</taxon>
        <taxon>Verophasmatodea</taxon>
        <taxon>Anareolatae</taxon>
        <taxon>Phasmatidae</taxon>
        <taxon>Eurycanthinae</taxon>
        <taxon>Dryococelus</taxon>
    </lineage>
</organism>
<reference evidence="1 2" key="1">
    <citation type="submission" date="2023-02" db="EMBL/GenBank/DDBJ databases">
        <title>LHISI_Scaffold_Assembly.</title>
        <authorList>
            <person name="Stuart O.P."/>
            <person name="Cleave R."/>
            <person name="Magrath M.J.L."/>
            <person name="Mikheyev A.S."/>
        </authorList>
    </citation>
    <scope>NUCLEOTIDE SEQUENCE [LARGE SCALE GENOMIC DNA]</scope>
    <source>
        <strain evidence="1">Daus_M_001</strain>
        <tissue evidence="1">Leg muscle</tissue>
    </source>
</reference>
<accession>A0ABQ9HRA1</accession>
<evidence type="ECO:0000313" key="2">
    <source>
        <dbReference type="Proteomes" id="UP001159363"/>
    </source>
</evidence>
<name>A0ABQ9HRA1_9NEOP</name>
<comment type="caution">
    <text evidence="1">The sequence shown here is derived from an EMBL/GenBank/DDBJ whole genome shotgun (WGS) entry which is preliminary data.</text>
</comment>